<evidence type="ECO:0000259" key="8">
    <source>
        <dbReference type="Pfam" id="PF00251"/>
    </source>
</evidence>
<feature type="domain" description="S-layer protein C-terminal" evidence="9">
    <location>
        <begin position="710"/>
        <end position="769"/>
    </location>
</feature>
<feature type="region of interest" description="Disordered" evidence="6">
    <location>
        <begin position="610"/>
        <end position="657"/>
    </location>
</feature>
<feature type="compositionally biased region" description="Low complexity" evidence="6">
    <location>
        <begin position="628"/>
        <end position="642"/>
    </location>
</feature>
<keyword evidence="12" id="KW-1185">Reference proteome</keyword>
<reference evidence="11" key="1">
    <citation type="submission" date="2021-09" db="EMBL/GenBank/DDBJ databases">
        <title>Lactobacillus species from Apis mellifera, Switzerland.</title>
        <authorList>
            <person name="Pfister J."/>
            <person name="Brown A."/>
            <person name="Neumann P."/>
            <person name="Collaud A."/>
            <person name="Retschnig G."/>
            <person name="Perreten V."/>
        </authorList>
    </citation>
    <scope>NUCLEOTIDE SEQUENCE</scope>
    <source>
        <strain evidence="11">IBH002</strain>
    </source>
</reference>
<keyword evidence="7" id="KW-0732">Signal</keyword>
<organism evidence="11 12">
    <name type="scientific">Lactobacillus helsingborgensis</name>
    <dbReference type="NCBI Taxonomy" id="1218494"/>
    <lineage>
        <taxon>Bacteria</taxon>
        <taxon>Bacillati</taxon>
        <taxon>Bacillota</taxon>
        <taxon>Bacilli</taxon>
        <taxon>Lactobacillales</taxon>
        <taxon>Lactobacillaceae</taxon>
        <taxon>Lactobacillus</taxon>
    </lineage>
</organism>
<comment type="similarity">
    <text evidence="1 5">Belongs to the glycosyl hydrolase 32 family.</text>
</comment>
<dbReference type="Pfam" id="PF00251">
    <property type="entry name" value="Glyco_hydro_32N"/>
    <property type="match status" value="1"/>
</dbReference>
<dbReference type="InterPro" id="IPR001362">
    <property type="entry name" value="Glyco_hydro_32"/>
</dbReference>
<dbReference type="InterPro" id="IPR024968">
    <property type="entry name" value="SlpA_C_lactobacillus"/>
</dbReference>
<feature type="domain" description="Glycosyl hydrolase family 32 C-terminal" evidence="10">
    <location>
        <begin position="464"/>
        <end position="584"/>
    </location>
</feature>
<dbReference type="SMART" id="SM00640">
    <property type="entry name" value="Glyco_32"/>
    <property type="match status" value="1"/>
</dbReference>
<dbReference type="GO" id="GO:0005975">
    <property type="term" value="P:carbohydrate metabolic process"/>
    <property type="evidence" value="ECO:0007669"/>
    <property type="project" value="InterPro"/>
</dbReference>
<dbReference type="EC" id="3.2.1.26" evidence="2"/>
<feature type="domain" description="Glycosyl hydrolase family 32 N-terminal" evidence="8">
    <location>
        <begin position="87"/>
        <end position="419"/>
    </location>
</feature>
<evidence type="ECO:0000256" key="4">
    <source>
        <dbReference type="ARBA" id="ARBA00023295"/>
    </source>
</evidence>
<dbReference type="InterPro" id="IPR023296">
    <property type="entry name" value="Glyco_hydro_beta-prop_sf"/>
</dbReference>
<dbReference type="Proteomes" id="UP001164557">
    <property type="component" value="Chromosome"/>
</dbReference>
<evidence type="ECO:0000313" key="12">
    <source>
        <dbReference type="Proteomes" id="UP001164557"/>
    </source>
</evidence>
<dbReference type="InterPro" id="IPR013148">
    <property type="entry name" value="Glyco_hydro_32_N"/>
</dbReference>
<proteinExistence type="inferred from homology"/>
<accession>A0AA47GH37</accession>
<dbReference type="Gene3D" id="2.115.10.20">
    <property type="entry name" value="Glycosyl hydrolase domain, family 43"/>
    <property type="match status" value="1"/>
</dbReference>
<evidence type="ECO:0000256" key="6">
    <source>
        <dbReference type="SAM" id="MobiDB-lite"/>
    </source>
</evidence>
<dbReference type="InterPro" id="IPR013189">
    <property type="entry name" value="Glyco_hydro_32_C"/>
</dbReference>
<feature type="compositionally biased region" description="Basic and acidic residues" evidence="6">
    <location>
        <begin position="643"/>
        <end position="652"/>
    </location>
</feature>
<evidence type="ECO:0000256" key="3">
    <source>
        <dbReference type="ARBA" id="ARBA00022801"/>
    </source>
</evidence>
<dbReference type="RefSeq" id="WP_052727755.1">
    <property type="nucleotide sequence ID" value="NZ_CP084389.1"/>
</dbReference>
<protein>
    <recommendedName>
        <fullName evidence="2">beta-fructofuranosidase</fullName>
        <ecNumber evidence="2">3.2.1.26</ecNumber>
    </recommendedName>
</protein>
<dbReference type="InterPro" id="IPR051214">
    <property type="entry name" value="GH32_Enzymes"/>
</dbReference>
<keyword evidence="3 5" id="KW-0378">Hydrolase</keyword>
<dbReference type="Pfam" id="PF08244">
    <property type="entry name" value="Glyco_hydro_32C"/>
    <property type="match status" value="1"/>
</dbReference>
<dbReference type="GO" id="GO:0004564">
    <property type="term" value="F:beta-fructofuranosidase activity"/>
    <property type="evidence" value="ECO:0007669"/>
    <property type="project" value="UniProtKB-EC"/>
</dbReference>
<evidence type="ECO:0000256" key="7">
    <source>
        <dbReference type="SAM" id="SignalP"/>
    </source>
</evidence>
<dbReference type="PANTHER" id="PTHR43101:SF1">
    <property type="entry name" value="BETA-FRUCTOSIDASE"/>
    <property type="match status" value="1"/>
</dbReference>
<dbReference type="CDD" id="cd18622">
    <property type="entry name" value="GH32_Inu-like"/>
    <property type="match status" value="1"/>
</dbReference>
<name>A0AA47GH37_9LACO</name>
<dbReference type="Pfam" id="PF03217">
    <property type="entry name" value="SlpA"/>
    <property type="match status" value="1"/>
</dbReference>
<evidence type="ECO:0000256" key="2">
    <source>
        <dbReference type="ARBA" id="ARBA00012758"/>
    </source>
</evidence>
<keyword evidence="4 5" id="KW-0326">Glycosidase</keyword>
<dbReference type="PANTHER" id="PTHR43101">
    <property type="entry name" value="BETA-FRUCTOSIDASE"/>
    <property type="match status" value="1"/>
</dbReference>
<feature type="chain" id="PRO_5041259375" description="beta-fructofuranosidase" evidence="7">
    <location>
        <begin position="33"/>
        <end position="773"/>
    </location>
</feature>
<evidence type="ECO:0000313" key="11">
    <source>
        <dbReference type="EMBL" id="UZX29904.1"/>
    </source>
</evidence>
<gene>
    <name evidence="11" type="ORF">LDX53_01310</name>
</gene>
<dbReference type="SUPFAM" id="SSF75005">
    <property type="entry name" value="Arabinanase/levansucrase/invertase"/>
    <property type="match status" value="1"/>
</dbReference>
<feature type="signal peptide" evidence="7">
    <location>
        <begin position="1"/>
        <end position="32"/>
    </location>
</feature>
<dbReference type="EMBL" id="CP084389">
    <property type="protein sequence ID" value="UZX29904.1"/>
    <property type="molecule type" value="Genomic_DNA"/>
</dbReference>
<evidence type="ECO:0000259" key="9">
    <source>
        <dbReference type="Pfam" id="PF03217"/>
    </source>
</evidence>
<feature type="compositionally biased region" description="Polar residues" evidence="6">
    <location>
        <begin position="617"/>
        <end position="627"/>
    </location>
</feature>
<evidence type="ECO:0000256" key="5">
    <source>
        <dbReference type="RuleBase" id="RU362110"/>
    </source>
</evidence>
<sequence length="773" mass="85881">MKCSKYRFITQITVATLLGLSLKVLSTTNAKAAQIDVPAVLIQQKDFEQKGQDPLLNGKYVSNGYTDGGYTYLNPSDTSPERESSYHLDTDEGWSNDLQTIIYDNKNKEWVIYYLHTAKVVNGDAGAQQNWQRVTTKDFIHFSQPTIAIKDLKGDIGDAWSSAWTGSIIVNAGNITGVPKGAQVAFFSGLSNKDNQQNIWAAWSDDNGKTFAHPLNDKKIILDHYWSWTSINRSDERDPAVFYWHNKLIMYVAEGDNIGVYQSDDGLNWSNANGNQADSKIASSTFFKGLPFEAPVECPALRSMKTAGGETKQVLFFGAKAPQAKQTTGTYYIVGHLDDKGMFTPETEAKRLDQGTDYYGANFSGNYDLEKADDSLISMGWIGNWNYTNSGIKANQEGFLPNSTRIGTYSLARKISLNDDLTITSVPLTTGLEEKNVQKSVGKVASQKPIADDYYNLLNLKKQPANSKYVLHFSTKDQSAYQGAVRLVLNQGQDNNILIFDPATGKYRLDGVSSELSGNAASYYKNGYESGMGYINDAGLKGSAEFTITVYTDKNAIEIFFENGQAATVARFCVNNVQDVQIDAQDESKKNQYEINYGQVGKDLIGFAEKPAASEPGGSTNSGSNVINTETPTVNNPVTNKPETNKETDNSAKKKQAQKRVVMHNSWVYHSNGKKSFLKINAGATISTYGVKEIKGKKYYILANDKYILATNVTGRKRQLRHNAFVYNQKGQRIKRYYFKKGKKLVTFGGSVKLKHKAFYIIGKNMYVKRANF</sequence>
<dbReference type="AlphaFoldDB" id="A0AA47GH37"/>
<evidence type="ECO:0000259" key="10">
    <source>
        <dbReference type="Pfam" id="PF08244"/>
    </source>
</evidence>
<evidence type="ECO:0000256" key="1">
    <source>
        <dbReference type="ARBA" id="ARBA00009902"/>
    </source>
</evidence>